<dbReference type="EMBL" id="CAXAMM010002303">
    <property type="protein sequence ID" value="CAK8995676.1"/>
    <property type="molecule type" value="Genomic_DNA"/>
</dbReference>
<evidence type="ECO:0000256" key="1">
    <source>
        <dbReference type="SAM" id="Phobius"/>
    </source>
</evidence>
<gene>
    <name evidence="2" type="ORF">SCF082_LOCUS4462</name>
</gene>
<keyword evidence="1" id="KW-1133">Transmembrane helix</keyword>
<sequence>MYVAEGMMMLAMSKTSCQQRDNRNLDFKRDARVSVKHVEITTSNASIAGRYIKARTVWTSKWKYDDGGALSKHQVEDFGLLLSLDFAEGLQIQSLVLVPKEKQERLEKKVKNSSENQDHDGTKILETVIHLEASEFVLGFSSQEVLDDNGCVSHYHPSIVITTEQGEPRLEPLSHHLLWPKPEVGLIKTLPQKLTLPDVLKEETEIPQEPSCFTTCVRTMAEWFTAEADPADNVAIPMAEEHGPPMGAIAAFRSMRGTSQRDHLIGVVYDQTTCWDVKVLTGQTAMFWFELLCLDCAGTLVAWYADVLLDIKQLVLFARTAKTQYLLFNLAGMAAPVILSMHETVEWFNRPASPALDSLRHTTGMSLNVLMGAMLGGIALQLQMLLLTLWSAKHRTRHPLLAGTKHAEVAESATSALVQANFLVCSIAEVDGFDEVGTADLLWLASSIAFSVFMLGFGFACRDKGTTRVLGHPGKLDWGGLLVVLICVRFMEVGSTILAINMFHVSARSDRFRVGGPMLVATLAMVSCVVFPHGTWPDVLAAVIAHPGQLLEAKSRLPLWGSLLLNGLSSTAVVLSQALVRSPAFADPHAKVVPKWLLGAWLSMTCLSWLGRLLFAHYADEVKHPMFERLANESTYITYSAIKAELNCPGEVPPAVLASLPSTLRLDPNASWVHEKEKEAQALPDGLALVRGLQMEAATMVAIGEGRTGQLFSILAQDHELEELNLSGCTEIPAEAWQQLGKANWMKLRKANFLQCFQSGSKGASGAVVVLTALAQCHELKDELTKTRFTVPFAVGNSCKLSLVLSRIPVQFRVVSSEAAKFQGIAKGIRYFRRALYCQRNQIFPTGLVPAPFHFVLQSQDRELKCGQIAKQTLLIVL</sequence>
<feature type="transmembrane region" description="Helical" evidence="1">
    <location>
        <begin position="326"/>
        <end position="345"/>
    </location>
</feature>
<keyword evidence="3" id="KW-1185">Reference proteome</keyword>
<name>A0ABP0I159_9DINO</name>
<organism evidence="2 3">
    <name type="scientific">Durusdinium trenchii</name>
    <dbReference type="NCBI Taxonomy" id="1381693"/>
    <lineage>
        <taxon>Eukaryota</taxon>
        <taxon>Sar</taxon>
        <taxon>Alveolata</taxon>
        <taxon>Dinophyceae</taxon>
        <taxon>Suessiales</taxon>
        <taxon>Symbiodiniaceae</taxon>
        <taxon>Durusdinium</taxon>
    </lineage>
</organism>
<feature type="transmembrane region" description="Helical" evidence="1">
    <location>
        <begin position="285"/>
        <end position="305"/>
    </location>
</feature>
<feature type="transmembrane region" description="Helical" evidence="1">
    <location>
        <begin position="441"/>
        <end position="460"/>
    </location>
</feature>
<feature type="transmembrane region" description="Helical" evidence="1">
    <location>
        <begin position="512"/>
        <end position="532"/>
    </location>
</feature>
<keyword evidence="1" id="KW-0472">Membrane</keyword>
<evidence type="ECO:0000313" key="3">
    <source>
        <dbReference type="Proteomes" id="UP001642464"/>
    </source>
</evidence>
<proteinExistence type="predicted"/>
<feature type="transmembrane region" description="Helical" evidence="1">
    <location>
        <begin position="480"/>
        <end position="500"/>
    </location>
</feature>
<keyword evidence="1" id="KW-0812">Transmembrane</keyword>
<feature type="transmembrane region" description="Helical" evidence="1">
    <location>
        <begin position="365"/>
        <end position="390"/>
    </location>
</feature>
<protein>
    <submittedName>
        <fullName evidence="2">WD repeat-containing protein</fullName>
    </submittedName>
</protein>
<evidence type="ECO:0000313" key="2">
    <source>
        <dbReference type="EMBL" id="CAK8995676.1"/>
    </source>
</evidence>
<comment type="caution">
    <text evidence="2">The sequence shown here is derived from an EMBL/GenBank/DDBJ whole genome shotgun (WGS) entry which is preliminary data.</text>
</comment>
<reference evidence="2 3" key="1">
    <citation type="submission" date="2024-02" db="EMBL/GenBank/DDBJ databases">
        <authorList>
            <person name="Chen Y."/>
            <person name="Shah S."/>
            <person name="Dougan E. K."/>
            <person name="Thang M."/>
            <person name="Chan C."/>
        </authorList>
    </citation>
    <scope>NUCLEOTIDE SEQUENCE [LARGE SCALE GENOMIC DNA]</scope>
</reference>
<dbReference type="Proteomes" id="UP001642464">
    <property type="component" value="Unassembled WGS sequence"/>
</dbReference>
<accession>A0ABP0I159</accession>